<evidence type="ECO:0000259" key="2">
    <source>
        <dbReference type="Pfam" id="PF01558"/>
    </source>
</evidence>
<dbReference type="PANTHER" id="PTHR42730">
    <property type="entry name" value="2-OXOGLUTARATE SYNTHASE SUBUNIT KORC"/>
    <property type="match status" value="1"/>
</dbReference>
<sequence length="186" mass="20178">MIIRRNEYEKEIRLSGSGGQGLILAGIILAEGAILSNLNSVQTQSYGPEARGGASKAEVIISDGEINFPKVREADILLSLTQKSFDEYSHTIKNDGIIIIDSTVDEKNIDTKNAKVIKVPIIDSSKEKLGKIMVSNIVALGVISETIEGVDKEMIKKAILDRVPKGTEGLNENAFELGRSLVSYAY</sequence>
<dbReference type="Pfam" id="PF01558">
    <property type="entry name" value="POR"/>
    <property type="match status" value="1"/>
</dbReference>
<gene>
    <name evidence="3" type="ORF">QJS64_13165</name>
</gene>
<evidence type="ECO:0000313" key="3">
    <source>
        <dbReference type="EMBL" id="WGX75038.1"/>
    </source>
</evidence>
<protein>
    <submittedName>
        <fullName evidence="3">2-oxoacid:acceptor oxidoreductase family protein</fullName>
    </submittedName>
</protein>
<organism evidence="3 4">
    <name type="scientific">Paraclostridium bifermentans</name>
    <name type="common">Clostridium bifermentans</name>
    <dbReference type="NCBI Taxonomy" id="1490"/>
    <lineage>
        <taxon>Bacteria</taxon>
        <taxon>Bacillati</taxon>
        <taxon>Bacillota</taxon>
        <taxon>Clostridia</taxon>
        <taxon>Peptostreptococcales</taxon>
        <taxon>Peptostreptococcaceae</taxon>
        <taxon>Paraclostridium</taxon>
    </lineage>
</organism>
<feature type="domain" description="Pyruvate/ketoisovalerate oxidoreductase catalytic" evidence="2">
    <location>
        <begin position="18"/>
        <end position="179"/>
    </location>
</feature>
<name>A0ABY8R206_PARBF</name>
<dbReference type="InterPro" id="IPR002869">
    <property type="entry name" value="Pyrv_flavodox_OxRed_cen"/>
</dbReference>
<keyword evidence="1" id="KW-0560">Oxidoreductase</keyword>
<dbReference type="SUPFAM" id="SSF53323">
    <property type="entry name" value="Pyruvate-ferredoxin oxidoreductase, PFOR, domain III"/>
    <property type="match status" value="1"/>
</dbReference>
<reference evidence="3 4" key="1">
    <citation type="submission" date="2023-04" db="EMBL/GenBank/DDBJ databases">
        <title>Bacteria Genome Submission.</title>
        <authorList>
            <person name="Isaac P."/>
        </authorList>
    </citation>
    <scope>NUCLEOTIDE SEQUENCE [LARGE SCALE GENOMIC DNA]</scope>
    <source>
        <strain evidence="3 4">SampleS7P1</strain>
    </source>
</reference>
<dbReference type="Gene3D" id="3.40.920.10">
    <property type="entry name" value="Pyruvate-ferredoxin oxidoreductase, PFOR, domain III"/>
    <property type="match status" value="1"/>
</dbReference>
<dbReference type="PANTHER" id="PTHR42730:SF1">
    <property type="entry name" value="2-OXOGLUTARATE SYNTHASE SUBUNIT KORC"/>
    <property type="match status" value="1"/>
</dbReference>
<accession>A0ABY8R206</accession>
<dbReference type="Proteomes" id="UP001239169">
    <property type="component" value="Chromosome"/>
</dbReference>
<evidence type="ECO:0000256" key="1">
    <source>
        <dbReference type="ARBA" id="ARBA00023002"/>
    </source>
</evidence>
<dbReference type="InterPro" id="IPR052554">
    <property type="entry name" value="2-oxoglutarate_synth_KorC"/>
</dbReference>
<evidence type="ECO:0000313" key="4">
    <source>
        <dbReference type="Proteomes" id="UP001239169"/>
    </source>
</evidence>
<proteinExistence type="predicted"/>
<keyword evidence="4" id="KW-1185">Reference proteome</keyword>
<dbReference type="InterPro" id="IPR019752">
    <property type="entry name" value="Pyrv/ketoisovalerate_OxRed_cat"/>
</dbReference>
<dbReference type="EMBL" id="CP124685">
    <property type="protein sequence ID" value="WGX75038.1"/>
    <property type="molecule type" value="Genomic_DNA"/>
</dbReference>